<sequence length="425" mass="44682">MALLSLLSLFTIIALGFWRKVNVGLLAIAMVVILGYGSNQFSERELMSGFSTSLFITLLGVTLFFSVVQNSGALEVVMQNIVRRIGGRIYLVPVAMFVMGYVLSAIGPGCVPALAFVAVIAVPLSHRTGYNSIMLMLIGDVATYSGRFSMITPEGVLVTQLMSQSGIEINLAQMMLNTGIGAVLLALIFFFAYGGHRVRALRGGIAAGGVEIDSASPINPLSPQQKVVLLSIVLMVLCVVLFNMNVGLASFLMTVLLLLARVESEKSAIACIPWPTLIMVGGVGMLMNLVSKSGGIDIIIGTINQISTPATLITVTGAVTGIMSWFSSTIGVVLPTLLPTVASLIGSSGGAISAIELVSVIGIISSTAGFSPVSTVGALIMSANESDSAHNKTPQARLFVTLFLWSFFCVVFLSLLAWLGVFGLF</sequence>
<dbReference type="InterPro" id="IPR009827">
    <property type="entry name" value="MatC_N"/>
</dbReference>
<dbReference type="RefSeq" id="WP_034164394.1">
    <property type="nucleotide sequence ID" value="NZ_CP006664.1"/>
</dbReference>
<organism evidence="3 4">
    <name type="scientific">Edwardsiella anguillarum ET080813</name>
    <dbReference type="NCBI Taxonomy" id="667120"/>
    <lineage>
        <taxon>Bacteria</taxon>
        <taxon>Pseudomonadati</taxon>
        <taxon>Pseudomonadota</taxon>
        <taxon>Gammaproteobacteria</taxon>
        <taxon>Enterobacterales</taxon>
        <taxon>Hafniaceae</taxon>
        <taxon>Edwardsiella</taxon>
    </lineage>
</organism>
<feature type="transmembrane region" description="Helical" evidence="1">
    <location>
        <begin position="272"/>
        <end position="291"/>
    </location>
</feature>
<feature type="transmembrane region" description="Helical" evidence="1">
    <location>
        <begin position="402"/>
        <end position="424"/>
    </location>
</feature>
<reference evidence="3 4" key="1">
    <citation type="journal article" date="2012" name="PLoS ONE">
        <title>Edwardsiella comparative phylogenomics reveal the new intra/inter-species taxonomic relationships, virulence evolution and niche adaptation mechanisms.</title>
        <authorList>
            <person name="Yang M."/>
            <person name="Lv Y."/>
            <person name="Xiao J."/>
            <person name="Wu H."/>
            <person name="Zheng H."/>
            <person name="Liu Q."/>
            <person name="Zhang Y."/>
            <person name="Wang Q."/>
        </authorList>
    </citation>
    <scope>NUCLEOTIDE SEQUENCE [LARGE SCALE GENOMIC DNA]</scope>
    <source>
        <strain evidence="4">080813</strain>
    </source>
</reference>
<dbReference type="AlphaFoldDB" id="A0A076LVS6"/>
<dbReference type="KEGG" id="ete:ETEE_3191"/>
<dbReference type="GO" id="GO:0055085">
    <property type="term" value="P:transmembrane transport"/>
    <property type="evidence" value="ECO:0007669"/>
    <property type="project" value="InterPro"/>
</dbReference>
<dbReference type="Proteomes" id="UP000028681">
    <property type="component" value="Chromosome"/>
</dbReference>
<evidence type="ECO:0000259" key="2">
    <source>
        <dbReference type="Pfam" id="PF07158"/>
    </source>
</evidence>
<feature type="transmembrane region" description="Helical" evidence="1">
    <location>
        <begin position="49"/>
        <end position="68"/>
    </location>
</feature>
<evidence type="ECO:0000256" key="1">
    <source>
        <dbReference type="SAM" id="Phobius"/>
    </source>
</evidence>
<feature type="transmembrane region" description="Helical" evidence="1">
    <location>
        <begin position="24"/>
        <end position="42"/>
    </location>
</feature>
<keyword evidence="1" id="KW-1133">Transmembrane helix</keyword>
<protein>
    <submittedName>
        <fullName evidence="3">Dicarboxylate carrier protein</fullName>
    </submittedName>
</protein>
<feature type="transmembrane region" description="Helical" evidence="1">
    <location>
        <begin position="88"/>
        <end position="121"/>
    </location>
</feature>
<feature type="transmembrane region" description="Helical" evidence="1">
    <location>
        <begin position="227"/>
        <end position="260"/>
    </location>
</feature>
<feature type="transmembrane region" description="Helical" evidence="1">
    <location>
        <begin position="133"/>
        <end position="151"/>
    </location>
</feature>
<dbReference type="HOGENOM" id="CLU_052316_0_0_6"/>
<evidence type="ECO:0000313" key="4">
    <source>
        <dbReference type="Proteomes" id="UP000028681"/>
    </source>
</evidence>
<dbReference type="EMBL" id="CP006664">
    <property type="protein sequence ID" value="AIJ09619.1"/>
    <property type="molecule type" value="Genomic_DNA"/>
</dbReference>
<dbReference type="Pfam" id="PF07158">
    <property type="entry name" value="MatC_N"/>
    <property type="match status" value="1"/>
</dbReference>
<feature type="transmembrane region" description="Helical" evidence="1">
    <location>
        <begin position="357"/>
        <end position="381"/>
    </location>
</feature>
<feature type="domain" description="Dicarboxylate carrier MatC N-terminal" evidence="2">
    <location>
        <begin position="3"/>
        <end position="135"/>
    </location>
</feature>
<proteinExistence type="predicted"/>
<dbReference type="GeneID" id="33940672"/>
<keyword evidence="1" id="KW-0812">Transmembrane</keyword>
<gene>
    <name evidence="3" type="ORF">ETEE_3191</name>
</gene>
<evidence type="ECO:0000313" key="3">
    <source>
        <dbReference type="EMBL" id="AIJ09619.1"/>
    </source>
</evidence>
<name>A0A076LVS6_9GAMM</name>
<accession>A0A076LVS6</accession>
<dbReference type="GO" id="GO:0016020">
    <property type="term" value="C:membrane"/>
    <property type="evidence" value="ECO:0007669"/>
    <property type="project" value="UniProtKB-SubCell"/>
</dbReference>
<keyword evidence="1" id="KW-0472">Membrane</keyword>
<feature type="transmembrane region" description="Helical" evidence="1">
    <location>
        <begin position="171"/>
        <end position="193"/>
    </location>
</feature>